<accession>A0ACC0RN35</accession>
<proteinExistence type="predicted"/>
<name>A0ACC0RN35_POPTR</name>
<evidence type="ECO:0000313" key="1">
    <source>
        <dbReference type="EMBL" id="KAI9378329.1"/>
    </source>
</evidence>
<gene>
    <name evidence="1" type="ORF">POPTR_018G076150v4</name>
</gene>
<reference evidence="1 2" key="1">
    <citation type="journal article" date="2006" name="Science">
        <title>The genome of black cottonwood, Populus trichocarpa (Torr. &amp; Gray).</title>
        <authorList>
            <person name="Tuskan G.A."/>
            <person name="Difazio S."/>
            <person name="Jansson S."/>
            <person name="Bohlmann J."/>
            <person name="Grigoriev I."/>
            <person name="Hellsten U."/>
            <person name="Putnam N."/>
            <person name="Ralph S."/>
            <person name="Rombauts S."/>
            <person name="Salamov A."/>
            <person name="Schein J."/>
            <person name="Sterck L."/>
            <person name="Aerts A."/>
            <person name="Bhalerao R.R."/>
            <person name="Bhalerao R.P."/>
            <person name="Blaudez D."/>
            <person name="Boerjan W."/>
            <person name="Brun A."/>
            <person name="Brunner A."/>
            <person name="Busov V."/>
            <person name="Campbell M."/>
            <person name="Carlson J."/>
            <person name="Chalot M."/>
            <person name="Chapman J."/>
            <person name="Chen G.L."/>
            <person name="Cooper D."/>
            <person name="Coutinho P.M."/>
            <person name="Couturier J."/>
            <person name="Covert S."/>
            <person name="Cronk Q."/>
            <person name="Cunningham R."/>
            <person name="Davis J."/>
            <person name="Degroeve S."/>
            <person name="Dejardin A."/>
            <person name="Depamphilis C."/>
            <person name="Detter J."/>
            <person name="Dirks B."/>
            <person name="Dubchak I."/>
            <person name="Duplessis S."/>
            <person name="Ehlting J."/>
            <person name="Ellis B."/>
            <person name="Gendler K."/>
            <person name="Goodstein D."/>
            <person name="Gribskov M."/>
            <person name="Grimwood J."/>
            <person name="Groover A."/>
            <person name="Gunter L."/>
            <person name="Hamberger B."/>
            <person name="Heinze B."/>
            <person name="Helariutta Y."/>
            <person name="Henrissat B."/>
            <person name="Holligan D."/>
            <person name="Holt R."/>
            <person name="Huang W."/>
            <person name="Islam-Faridi N."/>
            <person name="Jones S."/>
            <person name="Jones-Rhoades M."/>
            <person name="Jorgensen R."/>
            <person name="Joshi C."/>
            <person name="Kangasjarvi J."/>
            <person name="Karlsson J."/>
            <person name="Kelleher C."/>
            <person name="Kirkpatrick R."/>
            <person name="Kirst M."/>
            <person name="Kohler A."/>
            <person name="Kalluri U."/>
            <person name="Larimer F."/>
            <person name="Leebens-Mack J."/>
            <person name="Leple J.C."/>
            <person name="Locascio P."/>
            <person name="Lou Y."/>
            <person name="Lucas S."/>
            <person name="Martin F."/>
            <person name="Montanini B."/>
            <person name="Napoli C."/>
            <person name="Nelson D.R."/>
            <person name="Nelson C."/>
            <person name="Nieminen K."/>
            <person name="Nilsson O."/>
            <person name="Pereda V."/>
            <person name="Peter G."/>
            <person name="Philippe R."/>
            <person name="Pilate G."/>
            <person name="Poliakov A."/>
            <person name="Razumovskaya J."/>
            <person name="Richardson P."/>
            <person name="Rinaldi C."/>
            <person name="Ritland K."/>
            <person name="Rouze P."/>
            <person name="Ryaboy D."/>
            <person name="Schmutz J."/>
            <person name="Schrader J."/>
            <person name="Segerman B."/>
            <person name="Shin H."/>
            <person name="Siddiqui A."/>
            <person name="Sterky F."/>
            <person name="Terry A."/>
            <person name="Tsai C.J."/>
            <person name="Uberbacher E."/>
            <person name="Unneberg P."/>
            <person name="Vahala J."/>
            <person name="Wall K."/>
            <person name="Wessler S."/>
            <person name="Yang G."/>
            <person name="Yin T."/>
            <person name="Douglas C."/>
            <person name="Marra M."/>
            <person name="Sandberg G."/>
            <person name="Van de Peer Y."/>
            <person name="Rokhsar D."/>
        </authorList>
    </citation>
    <scope>NUCLEOTIDE SEQUENCE [LARGE SCALE GENOMIC DNA]</scope>
    <source>
        <strain evidence="2">cv. Nisqually</strain>
    </source>
</reference>
<protein>
    <submittedName>
        <fullName evidence="1">Uncharacterized protein</fullName>
    </submittedName>
</protein>
<keyword evidence="2" id="KW-1185">Reference proteome</keyword>
<dbReference type="EMBL" id="CM009307">
    <property type="protein sequence ID" value="KAI9378329.1"/>
    <property type="molecule type" value="Genomic_DNA"/>
</dbReference>
<organism evidence="1 2">
    <name type="scientific">Populus trichocarpa</name>
    <name type="common">Western balsam poplar</name>
    <name type="synonym">Populus balsamifera subsp. trichocarpa</name>
    <dbReference type="NCBI Taxonomy" id="3694"/>
    <lineage>
        <taxon>Eukaryota</taxon>
        <taxon>Viridiplantae</taxon>
        <taxon>Streptophyta</taxon>
        <taxon>Embryophyta</taxon>
        <taxon>Tracheophyta</taxon>
        <taxon>Spermatophyta</taxon>
        <taxon>Magnoliopsida</taxon>
        <taxon>eudicotyledons</taxon>
        <taxon>Gunneridae</taxon>
        <taxon>Pentapetalae</taxon>
        <taxon>rosids</taxon>
        <taxon>fabids</taxon>
        <taxon>Malpighiales</taxon>
        <taxon>Salicaceae</taxon>
        <taxon>Saliceae</taxon>
        <taxon>Populus</taxon>
    </lineage>
</organism>
<comment type="caution">
    <text evidence="1">The sequence shown here is derived from an EMBL/GenBank/DDBJ whole genome shotgun (WGS) entry which is preliminary data.</text>
</comment>
<evidence type="ECO:0000313" key="2">
    <source>
        <dbReference type="Proteomes" id="UP000006729"/>
    </source>
</evidence>
<dbReference type="Proteomes" id="UP000006729">
    <property type="component" value="Chromosome 18"/>
</dbReference>
<sequence>MLLLFASIHNKLFIRRLFTYVYSVNCYDWERERAGDEANEYGVLWTMPLVLPLVFFFSDSSILLLSYFCSGLSSLSLSLSLSIGFGPLFFFFFVCVCSLVFLF</sequence>